<dbReference type="Proteomes" id="UP000078597">
    <property type="component" value="Unassembled WGS sequence"/>
</dbReference>
<accession>A0A1A8X8M7</accession>
<sequence>MTTSSDNELDKILIGTYSYDIYKELNNEVNENRFDQYCISFKKEGDNTEQARYDFCKKISRNTYILSKFHNTVHFTTLCSHYKYWAYYNINKILKDITDNNSAKPLVKKFLQVRDNIIRDFNAYYCQYNFNHDILQELNDMKEEKYLHDYFKNYDIIKTSNSCSRVTPLVYEKYLNYIITLYDKRKKENVCCSGPFLIDCDNYFKCDDEFDPKKLLSTLNSNGNKKCDNLIEAQESLTSNNASHTGSSLINITDSIYYFRCIDFREDKINDINHGDGKIRCHIFRTSDKSVNNPLSPSLQHPSVQVPFTTSGQRGFSASAELPREDLELNEHIRKQKQLSSSPLSHVSPDNGSDKNSPCPNPLLVRDTLGNCREPNVRETDTIGVKLNLYAPGGKIKIRLNHNSSMLKNNFFRVGIAFTLIVGIILTIFLYHKFTPFGRCFHKKVSRKKRIDDYYEDPYIRKFIIHAPKSAKRRSGNRGMQFSYYSR</sequence>
<feature type="compositionally biased region" description="Polar residues" evidence="1">
    <location>
        <begin position="338"/>
        <end position="358"/>
    </location>
</feature>
<proteinExistence type="predicted"/>
<dbReference type="Pfam" id="PF05795">
    <property type="entry name" value="Plasmodium_Vir"/>
    <property type="match status" value="1"/>
</dbReference>
<protein>
    <submittedName>
        <fullName evidence="3">PIR Superfamily Protein</fullName>
    </submittedName>
</protein>
<feature type="region of interest" description="Disordered" evidence="1">
    <location>
        <begin position="334"/>
        <end position="360"/>
    </location>
</feature>
<evidence type="ECO:0000313" key="3">
    <source>
        <dbReference type="EMBL" id="SBT01599.1"/>
    </source>
</evidence>
<feature type="region of interest" description="Disordered" evidence="1">
    <location>
        <begin position="292"/>
        <end position="315"/>
    </location>
</feature>
<feature type="transmembrane region" description="Helical" evidence="2">
    <location>
        <begin position="411"/>
        <end position="431"/>
    </location>
</feature>
<dbReference type="AlphaFoldDB" id="A0A1A8X8M7"/>
<keyword evidence="2" id="KW-1133">Transmembrane helix</keyword>
<organism evidence="3 4">
    <name type="scientific">Plasmodium malariae</name>
    <dbReference type="NCBI Taxonomy" id="5858"/>
    <lineage>
        <taxon>Eukaryota</taxon>
        <taxon>Sar</taxon>
        <taxon>Alveolata</taxon>
        <taxon>Apicomplexa</taxon>
        <taxon>Aconoidasida</taxon>
        <taxon>Haemosporida</taxon>
        <taxon>Plasmodiidae</taxon>
        <taxon>Plasmodium</taxon>
        <taxon>Plasmodium (Plasmodium)</taxon>
    </lineage>
</organism>
<reference evidence="4" key="1">
    <citation type="submission" date="2016-05" db="EMBL/GenBank/DDBJ databases">
        <authorList>
            <person name="Naeem Raeece"/>
        </authorList>
    </citation>
    <scope>NUCLEOTIDE SEQUENCE [LARGE SCALE GENOMIC DNA]</scope>
</reference>
<evidence type="ECO:0000256" key="2">
    <source>
        <dbReference type="SAM" id="Phobius"/>
    </source>
</evidence>
<evidence type="ECO:0000313" key="4">
    <source>
        <dbReference type="Proteomes" id="UP000078597"/>
    </source>
</evidence>
<keyword evidence="2" id="KW-0472">Membrane</keyword>
<dbReference type="InterPro" id="IPR008780">
    <property type="entry name" value="Plasmodium_Vir"/>
</dbReference>
<evidence type="ECO:0000256" key="1">
    <source>
        <dbReference type="SAM" id="MobiDB-lite"/>
    </source>
</evidence>
<dbReference type="EMBL" id="FLQW01007154">
    <property type="protein sequence ID" value="SBT01599.1"/>
    <property type="molecule type" value="Genomic_DNA"/>
</dbReference>
<keyword evidence="2" id="KW-0812">Transmembrane</keyword>
<gene>
    <name evidence="3" type="ORF">PMALA_082500</name>
</gene>
<dbReference type="VEuPathDB" id="PlasmoDB:PmUG01_00010300"/>
<name>A0A1A8X8M7_PLAMA</name>